<evidence type="ECO:0000313" key="4">
    <source>
        <dbReference type="Proteomes" id="UP001500622"/>
    </source>
</evidence>
<dbReference type="SUPFAM" id="SSF109854">
    <property type="entry name" value="DinB/YfiT-like putative metalloenzymes"/>
    <property type="match status" value="1"/>
</dbReference>
<feature type="domain" description="Mycothiol-dependent maleylpyruvate isomerase metal-binding" evidence="2">
    <location>
        <begin position="8"/>
        <end position="130"/>
    </location>
</feature>
<dbReference type="InterPro" id="IPR017517">
    <property type="entry name" value="Maleyloyr_isom"/>
</dbReference>
<reference evidence="4" key="1">
    <citation type="journal article" date="2019" name="Int. J. Syst. Evol. Microbiol.">
        <title>The Global Catalogue of Microorganisms (GCM) 10K type strain sequencing project: providing services to taxonomists for standard genome sequencing and annotation.</title>
        <authorList>
            <consortium name="The Broad Institute Genomics Platform"/>
            <consortium name="The Broad Institute Genome Sequencing Center for Infectious Disease"/>
            <person name="Wu L."/>
            <person name="Ma J."/>
        </authorList>
    </citation>
    <scope>NUCLEOTIDE SEQUENCE [LARGE SCALE GENOMIC DNA]</scope>
    <source>
        <strain evidence="4">JCM 17810</strain>
    </source>
</reference>
<evidence type="ECO:0000313" key="3">
    <source>
        <dbReference type="EMBL" id="GAA4427330.1"/>
    </source>
</evidence>
<dbReference type="NCBIfam" id="TIGR03086">
    <property type="entry name" value="TIGR03086 family metal-binding protein"/>
    <property type="match status" value="1"/>
</dbReference>
<feature type="region of interest" description="Disordered" evidence="1">
    <location>
        <begin position="158"/>
        <end position="191"/>
    </location>
</feature>
<organism evidence="3 4">
    <name type="scientific">Georgenia halophila</name>
    <dbReference type="NCBI Taxonomy" id="620889"/>
    <lineage>
        <taxon>Bacteria</taxon>
        <taxon>Bacillati</taxon>
        <taxon>Actinomycetota</taxon>
        <taxon>Actinomycetes</taxon>
        <taxon>Micrococcales</taxon>
        <taxon>Bogoriellaceae</taxon>
        <taxon>Georgenia</taxon>
    </lineage>
</organism>
<dbReference type="NCBIfam" id="TIGR03083">
    <property type="entry name" value="maleylpyruvate isomerase family mycothiol-dependent enzyme"/>
    <property type="match status" value="1"/>
</dbReference>
<accession>A0ABP8LED2</accession>
<dbReference type="InterPro" id="IPR024344">
    <property type="entry name" value="MDMPI_metal-binding"/>
</dbReference>
<sequence>METLDFGTAGAALTSVVAGVREDALDRPTPCTDWSVRELLAHVDGLLLAFRAAADKDLGPLTDTDPSRQALVLDEGWRERIPERVDALVRAWSAPEAWTGTTRAGGLELPAEVAGLVALDEVTLHGWDLARATGQEHRVDEATTKVVLGFATQTAEEQSPIFGPRVPVPDDASDFDRALGLAGRDPAWARP</sequence>
<proteinExistence type="predicted"/>
<keyword evidence="4" id="KW-1185">Reference proteome</keyword>
<protein>
    <submittedName>
        <fullName evidence="3">TIGR03086 family metal-binding protein</fullName>
    </submittedName>
</protein>
<name>A0ABP8LED2_9MICO</name>
<dbReference type="Proteomes" id="UP001500622">
    <property type="component" value="Unassembled WGS sequence"/>
</dbReference>
<evidence type="ECO:0000259" key="2">
    <source>
        <dbReference type="Pfam" id="PF11716"/>
    </source>
</evidence>
<comment type="caution">
    <text evidence="3">The sequence shown here is derived from an EMBL/GenBank/DDBJ whole genome shotgun (WGS) entry which is preliminary data.</text>
</comment>
<dbReference type="EMBL" id="BAABGN010000011">
    <property type="protein sequence ID" value="GAA4427330.1"/>
    <property type="molecule type" value="Genomic_DNA"/>
</dbReference>
<evidence type="ECO:0000256" key="1">
    <source>
        <dbReference type="SAM" id="MobiDB-lite"/>
    </source>
</evidence>
<gene>
    <name evidence="3" type="ORF">GCM10023169_27210</name>
</gene>
<dbReference type="RefSeq" id="WP_345216800.1">
    <property type="nucleotide sequence ID" value="NZ_BAABGN010000011.1"/>
</dbReference>
<dbReference type="Pfam" id="PF11716">
    <property type="entry name" value="MDMPI_N"/>
    <property type="match status" value="1"/>
</dbReference>
<dbReference type="InterPro" id="IPR017520">
    <property type="entry name" value="CHP03086"/>
</dbReference>
<dbReference type="InterPro" id="IPR034660">
    <property type="entry name" value="DinB/YfiT-like"/>
</dbReference>
<dbReference type="Gene3D" id="1.20.120.450">
    <property type="entry name" value="dinb family like domain"/>
    <property type="match status" value="1"/>
</dbReference>